<proteinExistence type="predicted"/>
<reference evidence="1" key="1">
    <citation type="submission" date="2020-04" db="EMBL/GenBank/DDBJ databases">
        <authorList>
            <person name="Broberg M."/>
        </authorList>
    </citation>
    <scope>NUCLEOTIDE SEQUENCE</scope>
</reference>
<gene>
    <name evidence="1" type="ORF">CRV2_00021628</name>
</gene>
<organism evidence="1 2">
    <name type="scientific">Clonostachys rosea f. rosea IK726</name>
    <dbReference type="NCBI Taxonomy" id="1349383"/>
    <lineage>
        <taxon>Eukaryota</taxon>
        <taxon>Fungi</taxon>
        <taxon>Dikarya</taxon>
        <taxon>Ascomycota</taxon>
        <taxon>Pezizomycotina</taxon>
        <taxon>Sordariomycetes</taxon>
        <taxon>Hypocreomycetidae</taxon>
        <taxon>Hypocreales</taxon>
        <taxon>Bionectriaceae</taxon>
        <taxon>Clonostachys</taxon>
    </lineage>
</organism>
<sequence>MAGNNNDKNKTRVLPHPSNYAQVPEAPIEMLWSKTSQSLPDWPDRAEDRVGFITGKFIGHRTTASGLNARETVERPIKDAFGCQPPHIPYRPNMLLFYRAGMPVEDAPGANIEIIDRDKVISQHRGMTEGRMGPRQWDEVRILHNLLHNLTMNVSWIPIEQVSAYLRRVTCDILCLHMPPPARKIIHGQQDHNNAFSGKAAYQDEPVLAAWTTFSLYRVARLVSGTVPTPWPSCGLFRSCGSYIEPCLRSSVFVI</sequence>
<reference evidence="1" key="2">
    <citation type="submission" date="2021-10" db="EMBL/GenBank/DDBJ databases">
        <authorList>
            <person name="Piombo E."/>
        </authorList>
    </citation>
    <scope>NUCLEOTIDE SEQUENCE</scope>
</reference>
<keyword evidence="2" id="KW-1185">Reference proteome</keyword>
<accession>A0ACA9UG65</accession>
<evidence type="ECO:0000313" key="1">
    <source>
        <dbReference type="EMBL" id="CAG9951472.1"/>
    </source>
</evidence>
<dbReference type="EMBL" id="CADEHS020000326">
    <property type="protein sequence ID" value="CAG9951472.1"/>
    <property type="molecule type" value="Genomic_DNA"/>
</dbReference>
<dbReference type="Proteomes" id="UP000836387">
    <property type="component" value="Unassembled WGS sequence"/>
</dbReference>
<comment type="caution">
    <text evidence="1">The sequence shown here is derived from an EMBL/GenBank/DDBJ whole genome shotgun (WGS) entry which is preliminary data.</text>
</comment>
<protein>
    <submittedName>
        <fullName evidence="1">Uncharacterized protein</fullName>
    </submittedName>
</protein>
<evidence type="ECO:0000313" key="2">
    <source>
        <dbReference type="Proteomes" id="UP000836387"/>
    </source>
</evidence>
<name>A0ACA9UG65_BIOOC</name>